<feature type="compositionally biased region" description="Gly residues" evidence="6">
    <location>
        <begin position="1303"/>
        <end position="1315"/>
    </location>
</feature>
<comment type="subcellular location">
    <subcellularLocation>
        <location evidence="1">Cell projection</location>
    </subcellularLocation>
    <subcellularLocation>
        <location evidence="2">Cytoplasm</location>
    </subcellularLocation>
</comment>
<protein>
    <submittedName>
        <fullName evidence="9">Retinitis pigmentosa 1-like 1 protein</fullName>
    </submittedName>
</protein>
<dbReference type="GO" id="GO:0035082">
    <property type="term" value="P:axoneme assembly"/>
    <property type="evidence" value="ECO:0007669"/>
    <property type="project" value="TreeGrafter"/>
</dbReference>
<feature type="compositionally biased region" description="Basic and acidic residues" evidence="6">
    <location>
        <begin position="1724"/>
        <end position="1744"/>
    </location>
</feature>
<evidence type="ECO:0000313" key="8">
    <source>
        <dbReference type="Proteomes" id="UP000504612"/>
    </source>
</evidence>
<feature type="compositionally biased region" description="Basic and acidic residues" evidence="6">
    <location>
        <begin position="1411"/>
        <end position="1423"/>
    </location>
</feature>
<feature type="region of interest" description="Disordered" evidence="6">
    <location>
        <begin position="1277"/>
        <end position="1484"/>
    </location>
</feature>
<gene>
    <name evidence="9" type="primary">RP1L1</name>
</gene>
<feature type="compositionally biased region" description="Low complexity" evidence="6">
    <location>
        <begin position="826"/>
        <end position="836"/>
    </location>
</feature>
<dbReference type="InterPro" id="IPR036572">
    <property type="entry name" value="Doublecortin_dom_sf"/>
</dbReference>
<evidence type="ECO:0000313" key="9">
    <source>
        <dbReference type="RefSeq" id="XP_026527226.1"/>
    </source>
</evidence>
<feature type="compositionally biased region" description="Low complexity" evidence="6">
    <location>
        <begin position="929"/>
        <end position="939"/>
    </location>
</feature>
<feature type="region of interest" description="Disordered" evidence="6">
    <location>
        <begin position="1688"/>
        <end position="2011"/>
    </location>
</feature>
<feature type="region of interest" description="Disordered" evidence="6">
    <location>
        <begin position="911"/>
        <end position="950"/>
    </location>
</feature>
<dbReference type="KEGG" id="nss:113414509"/>
<keyword evidence="5" id="KW-0966">Cell projection</keyword>
<feature type="compositionally biased region" description="Basic and acidic residues" evidence="6">
    <location>
        <begin position="1372"/>
        <end position="1391"/>
    </location>
</feature>
<dbReference type="FunFam" id="3.10.20.230:FF:000006">
    <property type="entry name" value="Oxygen-regulated protein 1"/>
    <property type="match status" value="1"/>
</dbReference>
<dbReference type="GO" id="GO:0042461">
    <property type="term" value="P:photoreceptor cell development"/>
    <property type="evidence" value="ECO:0007669"/>
    <property type="project" value="TreeGrafter"/>
</dbReference>
<organism evidence="8 9">
    <name type="scientific">Notechis scutatus</name>
    <name type="common">mainland tiger snake</name>
    <dbReference type="NCBI Taxonomy" id="8663"/>
    <lineage>
        <taxon>Eukaryota</taxon>
        <taxon>Metazoa</taxon>
        <taxon>Chordata</taxon>
        <taxon>Craniata</taxon>
        <taxon>Vertebrata</taxon>
        <taxon>Euteleostomi</taxon>
        <taxon>Lepidosauria</taxon>
        <taxon>Squamata</taxon>
        <taxon>Bifurcata</taxon>
        <taxon>Unidentata</taxon>
        <taxon>Episquamata</taxon>
        <taxon>Toxicofera</taxon>
        <taxon>Serpentes</taxon>
        <taxon>Colubroidea</taxon>
        <taxon>Elapidae</taxon>
        <taxon>Hydrophiinae</taxon>
        <taxon>Notechis</taxon>
    </lineage>
</organism>
<feature type="compositionally biased region" description="Polar residues" evidence="6">
    <location>
        <begin position="283"/>
        <end position="297"/>
    </location>
</feature>
<feature type="compositionally biased region" description="Basic and acidic residues" evidence="6">
    <location>
        <begin position="1945"/>
        <end position="1955"/>
    </location>
</feature>
<dbReference type="PANTHER" id="PTHR23005:SF3">
    <property type="entry name" value="RETINITIS PIGMENTOSA 1-LIKE 1 PROTEIN"/>
    <property type="match status" value="1"/>
</dbReference>
<proteinExistence type="predicted"/>
<feature type="compositionally biased region" description="Acidic residues" evidence="6">
    <location>
        <begin position="1745"/>
        <end position="1761"/>
    </location>
</feature>
<dbReference type="InterPro" id="IPR003533">
    <property type="entry name" value="Doublecortin_dom"/>
</dbReference>
<feature type="compositionally biased region" description="Acidic residues" evidence="6">
    <location>
        <begin position="1788"/>
        <end position="1798"/>
    </location>
</feature>
<dbReference type="Pfam" id="PF03607">
    <property type="entry name" value="DCX"/>
    <property type="match status" value="2"/>
</dbReference>
<evidence type="ECO:0000256" key="5">
    <source>
        <dbReference type="ARBA" id="ARBA00023273"/>
    </source>
</evidence>
<dbReference type="SMART" id="SM00537">
    <property type="entry name" value="DCX"/>
    <property type="match status" value="2"/>
</dbReference>
<feature type="compositionally biased region" description="Acidic residues" evidence="6">
    <location>
        <begin position="1708"/>
        <end position="1723"/>
    </location>
</feature>
<keyword evidence="3" id="KW-0963">Cytoplasm</keyword>
<feature type="domain" description="Doublecortin" evidence="7">
    <location>
        <begin position="36"/>
        <end position="118"/>
    </location>
</feature>
<dbReference type="RefSeq" id="XP_026527226.1">
    <property type="nucleotide sequence ID" value="XM_026671441.1"/>
</dbReference>
<accession>A0A6J1U8I9</accession>
<feature type="compositionally biased region" description="Basic and acidic residues" evidence="6">
    <location>
        <begin position="552"/>
        <end position="568"/>
    </location>
</feature>
<evidence type="ECO:0000256" key="4">
    <source>
        <dbReference type="ARBA" id="ARBA00022737"/>
    </source>
</evidence>
<name>A0A6J1U8I9_9SAUR</name>
<dbReference type="SUPFAM" id="SSF89837">
    <property type="entry name" value="Doublecortin (DC)"/>
    <property type="match status" value="2"/>
</dbReference>
<feature type="compositionally biased region" description="Basic and acidic residues" evidence="6">
    <location>
        <begin position="1450"/>
        <end position="1464"/>
    </location>
</feature>
<feature type="compositionally biased region" description="Polar residues" evidence="6">
    <location>
        <begin position="304"/>
        <end position="318"/>
    </location>
</feature>
<feature type="compositionally biased region" description="Basic and acidic residues" evidence="6">
    <location>
        <begin position="1563"/>
        <end position="1578"/>
    </location>
</feature>
<feature type="region of interest" description="Disordered" evidence="6">
    <location>
        <begin position="964"/>
        <end position="983"/>
    </location>
</feature>
<feature type="domain" description="Doublecortin" evidence="7">
    <location>
        <begin position="161"/>
        <end position="240"/>
    </location>
</feature>
<feature type="compositionally biased region" description="Acidic residues" evidence="6">
    <location>
        <begin position="1689"/>
        <end position="1699"/>
    </location>
</feature>
<dbReference type="GO" id="GO:0035556">
    <property type="term" value="P:intracellular signal transduction"/>
    <property type="evidence" value="ECO:0007669"/>
    <property type="project" value="InterPro"/>
</dbReference>
<feature type="compositionally biased region" description="Basic and acidic residues" evidence="6">
    <location>
        <begin position="1319"/>
        <end position="1339"/>
    </location>
</feature>
<feature type="region of interest" description="Disordered" evidence="6">
    <location>
        <begin position="744"/>
        <end position="881"/>
    </location>
</feature>
<feature type="compositionally biased region" description="Acidic residues" evidence="6">
    <location>
        <begin position="1816"/>
        <end position="1834"/>
    </location>
</feature>
<evidence type="ECO:0000259" key="7">
    <source>
        <dbReference type="PROSITE" id="PS50309"/>
    </source>
</evidence>
<feature type="compositionally biased region" description="Basic and acidic residues" evidence="6">
    <location>
        <begin position="1763"/>
        <end position="1774"/>
    </location>
</feature>
<sequence>MNLPPVDCQFTSSYSIEQPLLPTVRTNAFTQVPPAKKITFYKSGDPQFAGIKMAINQRSFKSFNALVDDLSHRIPLPFGVRTITTPQGIHFISTLDQLEDGGYYLCSDKKYVTPLNAGVANRKLGSQKVRQPASVLKRVVQDIKQEDYSMAFTQQSPRIPKKITLIKNGDITTQLPIILNRRNAQSFKILLDEISEIMQFTVRKLYTIDGKRIDSMQGLLLCPNVLICVGQEPFKPLLMQNPKKYSSEKLPGLASHSNSNTLGKKNEMNFGLKAKKSVIHPRSSLSNRSMRFSLSSEKSYRNGPATSPENGVSSSNNCAKGEGLVPSLVNDDIEKKVYMNKDGSLAVEMKVCFHLLSDETLQWSTQIKKSSLMNQTLCEESDVMEDNQSEPREKINQETSFEMEDSLYPCDADSYISNLDESENEVTYCHCSSKSHSNYDIWKNPMHASQKEEPGITNTWYTHSSCSSTSSHQRIVHKKTASIESIHASSNERKHSEHIIQETSDFSETLGNKKENDRIKNCCCRDNYMQTSKSQKELSEKMDGVASLASSENEHGSIVKKERNESRRSRARSNKSKCQYSIESQIKVLEETSNVVRTISSCSIKEREEVIGCSSSPNSACNKSSKCSTFGTRDKVEKISDNDHILSYNNISSFSSDDCPPKIATQVEVEKEDEDNNEINSVSEKTVSNSLIKDEVNRCSKRSKTRVFQSKVCSEEDRSDSSEMDIHSAALSASRIFSRSKCNHYDSKGDSKVSSGSSRESTIKRKRTKGPLHVEDGSSRTTYSSENSNEVGKRDKGSQLSHNSSHSNVSSLSEAAANSEEHSSRISKCYSKSSISSHKRTQREDTEVSSSVSNVLEYDEKNGANTAKNSTQENIFRQGSNSESMCSKCGHIAETRNNDLQGASSKNLLHSGAKSTCSEMQASENNDVSSQSSIAQSSKQRQKKRSNASLKYCSEVSEKVSTTQFNFHSPVPPRGRPSSKNSRSLLMNINSAPESNELEPTADELEKEMAGSQLLEMDTANEAEEKEGSGHEKKQIEEETVAQMEAASETCDQIIPSSLPNASPEEVVHEWLRKIPSESLLMTCEMEKDEETIELHLEIPNCSDIQDSLQEECSEKEDAGEDCEQLSEKDCPQDEKASEIISGEAETNQGECQYSDIPSQNNHKKDLPNTIQISVQIMKVLLASKHKTKLERSYSLPEVSPTLGKNLSNSANILIQCLATLQLLDEELDPSNKQHKCLNWFRYKELLNIFQAMWFGNILENGDANLGLQGKGQIKISSSFKDPNSKDGDSTPMTSSGIDLSSGDGGSGEEIGVGGHDCALLKEKRNKVKLPEEGKPEREDGNEEEPEEHSQPLCSKLESESEAELAGVQELIEGKEDQDHENNIELEKNSTQDDQNVDDAENVSNEDDVLVEAHTDTVAKEVEENPSEEAGNNETEPDSSVSEAIDEEEAKIHSENQSVTKDDTESSNVSHQSTVKVSPTIQQRSGSQDPVWVLKLLKKIEKEFMTHYVSAMNEFKVKWNLTNSEELDLMIAELKEEVSRRIQKSVEEELDKIKSRTGKKIPKPPENELRQESTPELENRRRRLTSMLSLNNISDHSTNSNKQLESGDIDKDDFFYNTIQEDERYDDQLKNEEYCPCDVCMRKTMVAKTAQHTAEMMAKAPNPVLKAFDLQEILRMKNTSVAVRKTEYDISEAEQEEEAQQAAKETMESDGEEEAKCDEGQEEMQEKGQEGKEAEEWEKEVKVEQDEEQGETDVIYEENNQEMEAKSEGAKELNDEGEMDGEQKETSNDDQEAEDEPNATDNSAIEVDEKESQGAEPEENDGESQAIIEEEIPDSSEQKSENNASLEAKSEPCSETAEVEEEDENKEDDEAGENEAEGEDSNEFVQNPGDDRETGENGAPETPEKGSEGIFSQQCQEGSECRSDEDESKKKGNISNEDGDCGSDGESKLVIEHKPAKMYPDSNEEEEEDQSSQASIVMEKDPPNEDNEDSHQVSKKKKQNSNVIDQDDLDF</sequence>
<dbReference type="GeneID" id="113414509"/>
<dbReference type="GO" id="GO:0060041">
    <property type="term" value="P:retina development in camera-type eye"/>
    <property type="evidence" value="ECO:0007669"/>
    <property type="project" value="TreeGrafter"/>
</dbReference>
<dbReference type="CTD" id="94137"/>
<feature type="compositionally biased region" description="Polar residues" evidence="6">
    <location>
        <begin position="779"/>
        <end position="790"/>
    </location>
</feature>
<feature type="compositionally biased region" description="Basic and acidic residues" evidence="6">
    <location>
        <begin position="534"/>
        <end position="543"/>
    </location>
</feature>
<evidence type="ECO:0000256" key="3">
    <source>
        <dbReference type="ARBA" id="ARBA00022490"/>
    </source>
</evidence>
<feature type="region of interest" description="Disordered" evidence="6">
    <location>
        <begin position="281"/>
        <end position="318"/>
    </location>
</feature>
<dbReference type="PROSITE" id="PS50309">
    <property type="entry name" value="DC"/>
    <property type="match status" value="2"/>
</dbReference>
<feature type="compositionally biased region" description="Basic and acidic residues" evidence="6">
    <location>
        <begin position="1919"/>
        <end position="1930"/>
    </location>
</feature>
<feature type="compositionally biased region" description="Polar residues" evidence="6">
    <location>
        <begin position="863"/>
        <end position="881"/>
    </location>
</feature>
<feature type="compositionally biased region" description="Low complexity" evidence="6">
    <location>
        <begin position="798"/>
        <end position="818"/>
    </location>
</feature>
<feature type="compositionally biased region" description="Polar residues" evidence="6">
    <location>
        <begin position="1466"/>
        <end position="1484"/>
    </location>
</feature>
<dbReference type="Proteomes" id="UP000504612">
    <property type="component" value="Unplaced"/>
</dbReference>
<feature type="compositionally biased region" description="Acidic residues" evidence="6">
    <location>
        <begin position="1395"/>
        <end position="1410"/>
    </location>
</feature>
<keyword evidence="4" id="KW-0677">Repeat</keyword>
<evidence type="ECO:0000256" key="1">
    <source>
        <dbReference type="ARBA" id="ARBA00004316"/>
    </source>
</evidence>
<feature type="region of interest" description="Disordered" evidence="6">
    <location>
        <begin position="1553"/>
        <end position="1578"/>
    </location>
</feature>
<feature type="compositionally biased region" description="Acidic residues" evidence="6">
    <location>
        <begin position="1857"/>
        <end position="1882"/>
    </location>
</feature>
<dbReference type="Gene3D" id="3.10.20.230">
    <property type="entry name" value="Doublecortin domain"/>
    <property type="match status" value="2"/>
</dbReference>
<feature type="region of interest" description="Disordered" evidence="6">
    <location>
        <begin position="534"/>
        <end position="576"/>
    </location>
</feature>
<evidence type="ECO:0000256" key="2">
    <source>
        <dbReference type="ARBA" id="ARBA00004496"/>
    </source>
</evidence>
<dbReference type="PANTHER" id="PTHR23005">
    <property type="entry name" value="RETINITIS PIGMENTOSA 1 PROTEIN"/>
    <property type="match status" value="1"/>
</dbReference>
<reference evidence="9" key="1">
    <citation type="submission" date="2025-08" db="UniProtKB">
        <authorList>
            <consortium name="RefSeq"/>
        </authorList>
    </citation>
    <scope>IDENTIFICATION</scope>
</reference>
<evidence type="ECO:0000256" key="6">
    <source>
        <dbReference type="SAM" id="MobiDB-lite"/>
    </source>
</evidence>
<keyword evidence="8" id="KW-1185">Reference proteome</keyword>
<dbReference type="GO" id="GO:0005930">
    <property type="term" value="C:axoneme"/>
    <property type="evidence" value="ECO:0007669"/>
    <property type="project" value="TreeGrafter"/>
</dbReference>
<feature type="compositionally biased region" description="Polar residues" evidence="6">
    <location>
        <begin position="1430"/>
        <end position="1442"/>
    </location>
</feature>
<feature type="compositionally biased region" description="Polar residues" evidence="6">
    <location>
        <begin position="911"/>
        <end position="928"/>
    </location>
</feature>